<keyword evidence="2" id="KW-1185">Reference proteome</keyword>
<reference evidence="2" key="1">
    <citation type="journal article" date="2020" name="Genome Biol.">
        <title>Gamete binning: chromosome-level and haplotype-resolved genome assembly enabled by high-throughput single-cell sequencing of gamete genomes.</title>
        <authorList>
            <person name="Campoy J.A."/>
            <person name="Sun H."/>
            <person name="Goel M."/>
            <person name="Jiao W.-B."/>
            <person name="Folz-Donahue K."/>
            <person name="Wang N."/>
            <person name="Rubio M."/>
            <person name="Liu C."/>
            <person name="Kukat C."/>
            <person name="Ruiz D."/>
            <person name="Huettel B."/>
            <person name="Schneeberger K."/>
        </authorList>
    </citation>
    <scope>NUCLEOTIDE SEQUENCE [LARGE SCALE GENOMIC DNA]</scope>
    <source>
        <strain evidence="2">cv. Rojo Pasion</strain>
    </source>
</reference>
<name>A0A6J5WB86_PRUAR</name>
<evidence type="ECO:0000313" key="1">
    <source>
        <dbReference type="EMBL" id="CAB4295518.1"/>
    </source>
</evidence>
<sequence>MSTCQWGYIGKIDILNLFCKKNSKMSLFQLASKSSPILSMELGIHNHSHGQAGMVNEVTHPIGNDGGNVA</sequence>
<dbReference type="Proteomes" id="UP000507245">
    <property type="component" value="Unassembled WGS sequence"/>
</dbReference>
<dbReference type="AlphaFoldDB" id="A0A6J5WB86"/>
<proteinExistence type="predicted"/>
<organism evidence="1 2">
    <name type="scientific">Prunus armeniaca</name>
    <name type="common">Apricot</name>
    <name type="synonym">Armeniaca vulgaris</name>
    <dbReference type="NCBI Taxonomy" id="36596"/>
    <lineage>
        <taxon>Eukaryota</taxon>
        <taxon>Viridiplantae</taxon>
        <taxon>Streptophyta</taxon>
        <taxon>Embryophyta</taxon>
        <taxon>Tracheophyta</taxon>
        <taxon>Spermatophyta</taxon>
        <taxon>Magnoliopsida</taxon>
        <taxon>eudicotyledons</taxon>
        <taxon>Gunneridae</taxon>
        <taxon>Pentapetalae</taxon>
        <taxon>rosids</taxon>
        <taxon>fabids</taxon>
        <taxon>Rosales</taxon>
        <taxon>Rosaceae</taxon>
        <taxon>Amygdaloideae</taxon>
        <taxon>Amygdaleae</taxon>
        <taxon>Prunus</taxon>
    </lineage>
</organism>
<evidence type="ECO:0000313" key="2">
    <source>
        <dbReference type="Proteomes" id="UP000507245"/>
    </source>
</evidence>
<gene>
    <name evidence="1" type="ORF">ORAREDHAP_LOCUS6892</name>
</gene>
<accession>A0A6J5WB86</accession>
<dbReference type="EMBL" id="CAEKKB010000001">
    <property type="protein sequence ID" value="CAB4295518.1"/>
    <property type="molecule type" value="Genomic_DNA"/>
</dbReference>
<protein>
    <submittedName>
        <fullName evidence="1">Uncharacterized protein</fullName>
    </submittedName>
</protein>